<feature type="transmembrane region" description="Helical" evidence="1">
    <location>
        <begin position="48"/>
        <end position="68"/>
    </location>
</feature>
<name>A0ABW7G2B4_9BURK</name>
<keyword evidence="3" id="KW-1185">Reference proteome</keyword>
<comment type="caution">
    <text evidence="2">The sequence shown here is derived from an EMBL/GenBank/DDBJ whole genome shotgun (WGS) entry which is preliminary data.</text>
</comment>
<feature type="transmembrane region" description="Helical" evidence="1">
    <location>
        <begin position="12"/>
        <end position="42"/>
    </location>
</feature>
<organism evidence="2 3">
    <name type="scientific">Pelomonas nitida</name>
    <dbReference type="NCBI Taxonomy" id="3299027"/>
    <lineage>
        <taxon>Bacteria</taxon>
        <taxon>Pseudomonadati</taxon>
        <taxon>Pseudomonadota</taxon>
        <taxon>Betaproteobacteria</taxon>
        <taxon>Burkholderiales</taxon>
        <taxon>Sphaerotilaceae</taxon>
        <taxon>Roseateles</taxon>
    </lineage>
</organism>
<keyword evidence="1" id="KW-0472">Membrane</keyword>
<dbReference type="RefSeq" id="WP_394486776.1">
    <property type="nucleotide sequence ID" value="NZ_JBIGIA010000002.1"/>
</dbReference>
<sequence length="144" mass="15041">MDWNSATAWWAAAGALVAIELATGTFYLLMLALGAAAGALAAHAGAGISLQITLAALAGGGATALWHWRNRHRAVDAPDARANPDVNLDVGESVDVAQWDDQGRTQVNYRGSQWRARFIGDGAPAPGPHRIAALHGNLLELVKA</sequence>
<dbReference type="Proteomes" id="UP001606305">
    <property type="component" value="Unassembled WGS sequence"/>
</dbReference>
<keyword evidence="1" id="KW-1133">Transmembrane helix</keyword>
<evidence type="ECO:0000313" key="3">
    <source>
        <dbReference type="Proteomes" id="UP001606305"/>
    </source>
</evidence>
<evidence type="ECO:0000313" key="2">
    <source>
        <dbReference type="EMBL" id="MFG6456079.1"/>
    </source>
</evidence>
<protein>
    <submittedName>
        <fullName evidence="2">NfeD family protein</fullName>
    </submittedName>
</protein>
<evidence type="ECO:0000256" key="1">
    <source>
        <dbReference type="SAM" id="Phobius"/>
    </source>
</evidence>
<proteinExistence type="predicted"/>
<keyword evidence="1" id="KW-0812">Transmembrane</keyword>
<accession>A0ABW7G2B4</accession>
<reference evidence="2 3" key="1">
    <citation type="submission" date="2024-09" db="EMBL/GenBank/DDBJ databases">
        <title>Novel species of the genus Pelomonas and Roseateles isolated from streams.</title>
        <authorList>
            <person name="Lu H."/>
        </authorList>
    </citation>
    <scope>NUCLEOTIDE SEQUENCE [LARGE SCALE GENOMIC DNA]</scope>
    <source>
        <strain evidence="2 3">BYS96W</strain>
    </source>
</reference>
<gene>
    <name evidence="2" type="ORF">ACG00X_04465</name>
</gene>
<dbReference type="EMBL" id="JBIGIA010000002">
    <property type="protein sequence ID" value="MFG6456079.1"/>
    <property type="molecule type" value="Genomic_DNA"/>
</dbReference>